<feature type="compositionally biased region" description="Basic and acidic residues" evidence="5">
    <location>
        <begin position="212"/>
        <end position="225"/>
    </location>
</feature>
<dbReference type="GO" id="GO:0016020">
    <property type="term" value="C:membrane"/>
    <property type="evidence" value="ECO:0007669"/>
    <property type="project" value="UniProtKB-SubCell"/>
</dbReference>
<sequence>MHGHNNIWDVVPRAHDDISHPVARGLFDGLFGGGGGDGKTTSDSGGLLGLPIPSLPTPSLSLPGISDLLGLPTSSSSSSTTASASSSSHASSSSATSSSAASSSSSSSSSSTLSTPTPTPTPTPDNTQAPASSHDRPTSTVFQTVGASAAAESSGVPLPPKSFMQNKPLCISVITFASIIGLVILLIIGTWAVRRRRRDKLHDEASQFKTEDLVGGGHGHDDIEKGSQGMFGRRDDDVISKVEMAAGARSVHRVPTNRSTGTTTTETFVNPYNQAFDPAKVGYGAGQGKPYDDAPMPPPAAQPYYDGRDYVDLQRGAYHPGAPAPAYDAPPYRSATPLYDYHTTPGQPFARTPSPAADPAQYPQARQLTPAPPPFLSVDVNAAAAPMFGPSSALSFAGSAESAGSGEAQALPRRSSLLNGPVAPVSPKGSDVARKRSSSHSKALDPTIPPVPVAPPLPEEFGNPELSGEPRELKIVNA</sequence>
<feature type="region of interest" description="Disordered" evidence="5">
    <location>
        <begin position="72"/>
        <end position="139"/>
    </location>
</feature>
<dbReference type="OrthoDB" id="2803515at2759"/>
<feature type="transmembrane region" description="Helical" evidence="6">
    <location>
        <begin position="171"/>
        <end position="193"/>
    </location>
</feature>
<comment type="caution">
    <text evidence="7">The sequence shown here is derived from an EMBL/GenBank/DDBJ whole genome shotgun (WGS) entry which is preliminary data.</text>
</comment>
<dbReference type="AlphaFoldDB" id="A0A9P3L723"/>
<evidence type="ECO:0000313" key="7">
    <source>
        <dbReference type="EMBL" id="GJE84475.1"/>
    </source>
</evidence>
<dbReference type="Proteomes" id="UP000703269">
    <property type="component" value="Unassembled WGS sequence"/>
</dbReference>
<keyword evidence="4 6" id="KW-0472">Membrane</keyword>
<feature type="region of interest" description="Disordered" evidence="5">
    <location>
        <begin position="212"/>
        <end position="232"/>
    </location>
</feature>
<feature type="region of interest" description="Disordered" evidence="5">
    <location>
        <begin position="283"/>
        <end position="374"/>
    </location>
</feature>
<evidence type="ECO:0000256" key="2">
    <source>
        <dbReference type="ARBA" id="ARBA00022692"/>
    </source>
</evidence>
<evidence type="ECO:0000256" key="4">
    <source>
        <dbReference type="ARBA" id="ARBA00023136"/>
    </source>
</evidence>
<dbReference type="PANTHER" id="PTHR15549:SF33">
    <property type="entry name" value="MEMBRANE PROTEIN WSC4, PUTATIVE (AFU_ORTHOLOGUE AFUA_5G09020)-RELATED"/>
    <property type="match status" value="1"/>
</dbReference>
<dbReference type="PANTHER" id="PTHR15549">
    <property type="entry name" value="PAIRED IMMUNOGLOBULIN-LIKE TYPE 2 RECEPTOR"/>
    <property type="match status" value="1"/>
</dbReference>
<keyword evidence="2 6" id="KW-0812">Transmembrane</keyword>
<dbReference type="GO" id="GO:0071944">
    <property type="term" value="C:cell periphery"/>
    <property type="evidence" value="ECO:0007669"/>
    <property type="project" value="UniProtKB-ARBA"/>
</dbReference>
<gene>
    <name evidence="7" type="ORF">PsYK624_005510</name>
</gene>
<feature type="compositionally biased region" description="Pro residues" evidence="5">
    <location>
        <begin position="447"/>
        <end position="458"/>
    </location>
</feature>
<organism evidence="7 8">
    <name type="scientific">Phanerochaete sordida</name>
    <dbReference type="NCBI Taxonomy" id="48140"/>
    <lineage>
        <taxon>Eukaryota</taxon>
        <taxon>Fungi</taxon>
        <taxon>Dikarya</taxon>
        <taxon>Basidiomycota</taxon>
        <taxon>Agaricomycotina</taxon>
        <taxon>Agaricomycetes</taxon>
        <taxon>Polyporales</taxon>
        <taxon>Phanerochaetaceae</taxon>
        <taxon>Phanerochaete</taxon>
    </lineage>
</organism>
<evidence type="ECO:0000256" key="3">
    <source>
        <dbReference type="ARBA" id="ARBA00022989"/>
    </source>
</evidence>
<dbReference type="InterPro" id="IPR051694">
    <property type="entry name" value="Immunoregulatory_rcpt-like"/>
</dbReference>
<feature type="region of interest" description="Disordered" evidence="5">
    <location>
        <begin position="405"/>
        <end position="478"/>
    </location>
</feature>
<evidence type="ECO:0000256" key="1">
    <source>
        <dbReference type="ARBA" id="ARBA00004167"/>
    </source>
</evidence>
<reference evidence="7 8" key="1">
    <citation type="submission" date="2021-08" db="EMBL/GenBank/DDBJ databases">
        <title>Draft Genome Sequence of Phanerochaete sordida strain YK-624.</title>
        <authorList>
            <person name="Mori T."/>
            <person name="Dohra H."/>
            <person name="Suzuki T."/>
            <person name="Kawagishi H."/>
            <person name="Hirai H."/>
        </authorList>
    </citation>
    <scope>NUCLEOTIDE SEQUENCE [LARGE SCALE GENOMIC DNA]</scope>
    <source>
        <strain evidence="7 8">YK-624</strain>
    </source>
</reference>
<feature type="compositionally biased region" description="Low complexity" evidence="5">
    <location>
        <begin position="72"/>
        <end position="116"/>
    </location>
</feature>
<dbReference type="EMBL" id="BPQB01000001">
    <property type="protein sequence ID" value="GJE84475.1"/>
    <property type="molecule type" value="Genomic_DNA"/>
</dbReference>
<proteinExistence type="predicted"/>
<name>A0A9P3L723_9APHY</name>
<keyword evidence="8" id="KW-1185">Reference proteome</keyword>
<evidence type="ECO:0000256" key="6">
    <source>
        <dbReference type="SAM" id="Phobius"/>
    </source>
</evidence>
<protein>
    <submittedName>
        <fullName evidence="7">Uncharacterized protein</fullName>
    </submittedName>
</protein>
<accession>A0A9P3L723</accession>
<evidence type="ECO:0000313" key="8">
    <source>
        <dbReference type="Proteomes" id="UP000703269"/>
    </source>
</evidence>
<feature type="compositionally biased region" description="Low complexity" evidence="5">
    <location>
        <begin position="317"/>
        <end position="332"/>
    </location>
</feature>
<keyword evidence="3 6" id="KW-1133">Transmembrane helix</keyword>
<evidence type="ECO:0000256" key="5">
    <source>
        <dbReference type="SAM" id="MobiDB-lite"/>
    </source>
</evidence>
<comment type="subcellular location">
    <subcellularLocation>
        <location evidence="1">Membrane</location>
        <topology evidence="1">Single-pass membrane protein</topology>
    </subcellularLocation>
</comment>
<feature type="compositionally biased region" description="Basic and acidic residues" evidence="5">
    <location>
        <begin position="468"/>
        <end position="478"/>
    </location>
</feature>